<sequence>MSSLSSATLIQQLDDEILTQRRTTSKLSRRRNTLLPACRLPPEILALIFQLYITSVHGALSRTTEAQAPFEWIAGVTHTCQYWREVALSTPMLWTFVTVAHCRPELIEAFVQRSKAAPLVVDAAVGLKHMPDALSARLSLLHRVFDRIERLRVELPCALYGDLFPQIPASTPSSLLQLFLGLPGMDEDIREQSRFPLVENVLVPPHTISSLQHLDAYNYAVKWDSCGFPTTLTSLSIDTLIFAPMTRVVKIISNL</sequence>
<organism evidence="1 2">
    <name type="scientific">Steccherinum ochraceum</name>
    <dbReference type="NCBI Taxonomy" id="92696"/>
    <lineage>
        <taxon>Eukaryota</taxon>
        <taxon>Fungi</taxon>
        <taxon>Dikarya</taxon>
        <taxon>Basidiomycota</taxon>
        <taxon>Agaricomycotina</taxon>
        <taxon>Agaricomycetes</taxon>
        <taxon>Polyporales</taxon>
        <taxon>Steccherinaceae</taxon>
        <taxon>Steccherinum</taxon>
    </lineage>
</organism>
<name>A0A4R0RKB7_9APHY</name>
<dbReference type="AlphaFoldDB" id="A0A4R0RKB7"/>
<gene>
    <name evidence="1" type="ORF">EIP91_006452</name>
</gene>
<proteinExistence type="predicted"/>
<comment type="caution">
    <text evidence="1">The sequence shown here is derived from an EMBL/GenBank/DDBJ whole genome shotgun (WGS) entry which is preliminary data.</text>
</comment>
<evidence type="ECO:0000313" key="1">
    <source>
        <dbReference type="EMBL" id="TCD62754.1"/>
    </source>
</evidence>
<dbReference type="EMBL" id="RWJN01000348">
    <property type="protein sequence ID" value="TCD62754.1"/>
    <property type="molecule type" value="Genomic_DNA"/>
</dbReference>
<accession>A0A4R0RKB7</accession>
<reference evidence="1 2" key="1">
    <citation type="submission" date="2018-11" db="EMBL/GenBank/DDBJ databases">
        <title>Genome assembly of Steccherinum ochraceum LE-BIN_3174, the white-rot fungus of the Steccherinaceae family (The Residual Polyporoid clade, Polyporales, Basidiomycota).</title>
        <authorList>
            <person name="Fedorova T.V."/>
            <person name="Glazunova O.A."/>
            <person name="Landesman E.O."/>
            <person name="Moiseenko K.V."/>
            <person name="Psurtseva N.V."/>
            <person name="Savinova O.S."/>
            <person name="Shakhova N.V."/>
            <person name="Tyazhelova T.V."/>
            <person name="Vasina D.V."/>
        </authorList>
    </citation>
    <scope>NUCLEOTIDE SEQUENCE [LARGE SCALE GENOMIC DNA]</scope>
    <source>
        <strain evidence="1 2">LE-BIN_3174</strain>
    </source>
</reference>
<evidence type="ECO:0000313" key="2">
    <source>
        <dbReference type="Proteomes" id="UP000292702"/>
    </source>
</evidence>
<protein>
    <submittedName>
        <fullName evidence="1">Uncharacterized protein</fullName>
    </submittedName>
</protein>
<dbReference type="Proteomes" id="UP000292702">
    <property type="component" value="Unassembled WGS sequence"/>
</dbReference>
<keyword evidence="2" id="KW-1185">Reference proteome</keyword>
<feature type="non-terminal residue" evidence="1">
    <location>
        <position position="255"/>
    </location>
</feature>
<dbReference type="OrthoDB" id="2754196at2759"/>